<accession>A0A4Q5J2Z3</accession>
<evidence type="ECO:0000313" key="1">
    <source>
        <dbReference type="EMBL" id="RYU12952.1"/>
    </source>
</evidence>
<evidence type="ECO:0000313" key="2">
    <source>
        <dbReference type="Proteomes" id="UP000291189"/>
    </source>
</evidence>
<organism evidence="1 2">
    <name type="scientific">Nocardioides iriomotensis</name>
    <dbReference type="NCBI Taxonomy" id="715784"/>
    <lineage>
        <taxon>Bacteria</taxon>
        <taxon>Bacillati</taxon>
        <taxon>Actinomycetota</taxon>
        <taxon>Actinomycetes</taxon>
        <taxon>Propionibacteriales</taxon>
        <taxon>Nocardioidaceae</taxon>
        <taxon>Nocardioides</taxon>
    </lineage>
</organism>
<proteinExistence type="predicted"/>
<dbReference type="AlphaFoldDB" id="A0A4Q5J2Z3"/>
<dbReference type="Gene3D" id="3.30.300.20">
    <property type="match status" value="1"/>
</dbReference>
<dbReference type="InterPro" id="IPR052924">
    <property type="entry name" value="OsmC/Ohr_hydroprdx_reductase"/>
</dbReference>
<protein>
    <submittedName>
        <fullName evidence="1">OsmC family peroxiredoxin</fullName>
    </submittedName>
</protein>
<name>A0A4Q5J2Z3_9ACTN</name>
<dbReference type="PANTHER" id="PTHR35368:SF1">
    <property type="entry name" value="HYDROPEROXIDE REDUCTASE"/>
    <property type="match status" value="1"/>
</dbReference>
<dbReference type="InterPro" id="IPR003718">
    <property type="entry name" value="OsmC/Ohr_fam"/>
</dbReference>
<dbReference type="InterPro" id="IPR015946">
    <property type="entry name" value="KH_dom-like_a/b"/>
</dbReference>
<dbReference type="EMBL" id="SDPU01000020">
    <property type="protein sequence ID" value="RYU12952.1"/>
    <property type="molecule type" value="Genomic_DNA"/>
</dbReference>
<dbReference type="PANTHER" id="PTHR35368">
    <property type="entry name" value="HYDROPEROXIDE REDUCTASE"/>
    <property type="match status" value="1"/>
</dbReference>
<dbReference type="OrthoDB" id="9811389at2"/>
<gene>
    <name evidence="1" type="ORF">ETU37_08360</name>
</gene>
<keyword evidence="2" id="KW-1185">Reference proteome</keyword>
<comment type="caution">
    <text evidence="1">The sequence shown here is derived from an EMBL/GenBank/DDBJ whole genome shotgun (WGS) entry which is preliminary data.</text>
</comment>
<dbReference type="Pfam" id="PF02566">
    <property type="entry name" value="OsmC"/>
    <property type="match status" value="1"/>
</dbReference>
<dbReference type="SUPFAM" id="SSF82784">
    <property type="entry name" value="OsmC-like"/>
    <property type="match status" value="1"/>
</dbReference>
<dbReference type="InterPro" id="IPR036102">
    <property type="entry name" value="OsmC/Ohrsf"/>
</dbReference>
<sequence>MSITQENRTNGVDTATLFATIGAVREQPELAAFRFRTTHDWVSGTHSEIRYPGFYGAGQEHTHRTDTVVHADHPAVLVGDDHGPTPAELLLSALGACLMAGLGNIAAARGIVLHDVRCDVEGDIDLRGLLGIDAGVRNGFESIRAVFSVDGEAESEALARLVEQSRKRSAVYDVLTHGTSVSVEVAGR</sequence>
<dbReference type="RefSeq" id="WP_129986771.1">
    <property type="nucleotide sequence ID" value="NZ_SDPU01000020.1"/>
</dbReference>
<dbReference type="Proteomes" id="UP000291189">
    <property type="component" value="Unassembled WGS sequence"/>
</dbReference>
<reference evidence="1 2" key="1">
    <citation type="submission" date="2019-01" db="EMBL/GenBank/DDBJ databases">
        <title>Nocardioides guangzhouensis sp. nov., an actinobacterium isolated from soil.</title>
        <authorList>
            <person name="Fu Y."/>
            <person name="Cai Y."/>
            <person name="Lin Z."/>
            <person name="Chen P."/>
        </authorList>
    </citation>
    <scope>NUCLEOTIDE SEQUENCE [LARGE SCALE GENOMIC DNA]</scope>
    <source>
        <strain evidence="1 2">NBRC 105384</strain>
    </source>
</reference>